<feature type="region of interest" description="Disordered" evidence="1">
    <location>
        <begin position="238"/>
        <end position="283"/>
    </location>
</feature>
<proteinExistence type="predicted"/>
<reference evidence="2 3" key="1">
    <citation type="submission" date="2017-07" db="EMBL/GenBank/DDBJ databases">
        <title>The new phylogeny of genus Mycobacterium.</title>
        <authorList>
            <person name="Tortoli E."/>
            <person name="Trovato A."/>
            <person name="Cirillo D.M."/>
        </authorList>
    </citation>
    <scope>NUCLEOTIDE SEQUENCE [LARGE SCALE GENOMIC DNA]</scope>
    <source>
        <strain evidence="2 3">ATCC 33027</strain>
    </source>
</reference>
<feature type="compositionally biased region" description="Polar residues" evidence="1">
    <location>
        <begin position="251"/>
        <end position="261"/>
    </location>
</feature>
<gene>
    <name evidence="2" type="ORF">CG716_26435</name>
</gene>
<keyword evidence="3" id="KW-1185">Reference proteome</keyword>
<name>A0A255D6Y0_9MYCO</name>
<comment type="caution">
    <text evidence="2">The sequence shown here is derived from an EMBL/GenBank/DDBJ whole genome shotgun (WGS) entry which is preliminary data.</text>
</comment>
<dbReference type="AlphaFoldDB" id="A0A255D6Y0"/>
<evidence type="ECO:0000313" key="2">
    <source>
        <dbReference type="EMBL" id="OYN75096.1"/>
    </source>
</evidence>
<dbReference type="EMBL" id="NOZR01000032">
    <property type="protein sequence ID" value="OYN75096.1"/>
    <property type="molecule type" value="Genomic_DNA"/>
</dbReference>
<protein>
    <submittedName>
        <fullName evidence="2">Uncharacterized protein</fullName>
    </submittedName>
</protein>
<evidence type="ECO:0000313" key="3">
    <source>
        <dbReference type="Proteomes" id="UP000216063"/>
    </source>
</evidence>
<sequence>MALVGATVVVANPVSAPPSDARVPAVKLSAGSASPAALDRALLEAIAQDSAASSPATPFKKLLAGAVADVTLFSGAAVEKAFLDEAVDATPLPAPHVSPAAVADLLSVEPVTKPAATVSAPVIDDLRLQHAVTSVADYVGYVSTEVVEATVAAGTMGAAEPKLMSDTLTLLSHGDVDSAISAALRAVATPLGAPLTTVEAIRAAVRQRLTELADLLRRPVQHPPKTQAVRTAVSAIPRSPRALLGHRRGSAVTTQPAAATTSERDAPKPTTVNGGTDLTNGNKAVPRKEAAHAGLRQRGAASLNQARTSLQRLGDVLRKAITPHRPHHH</sequence>
<accession>A0A255D6Y0</accession>
<evidence type="ECO:0000256" key="1">
    <source>
        <dbReference type="SAM" id="MobiDB-lite"/>
    </source>
</evidence>
<organism evidence="2 3">
    <name type="scientific">Mycolicibacterium sphagni</name>
    <dbReference type="NCBI Taxonomy" id="1786"/>
    <lineage>
        <taxon>Bacteria</taxon>
        <taxon>Bacillati</taxon>
        <taxon>Actinomycetota</taxon>
        <taxon>Actinomycetes</taxon>
        <taxon>Mycobacteriales</taxon>
        <taxon>Mycobacteriaceae</taxon>
        <taxon>Mycolicibacterium</taxon>
    </lineage>
</organism>
<dbReference type="Proteomes" id="UP000216063">
    <property type="component" value="Unassembled WGS sequence"/>
</dbReference>
<feature type="compositionally biased region" description="Polar residues" evidence="1">
    <location>
        <begin position="270"/>
        <end position="282"/>
    </location>
</feature>